<reference evidence="2" key="1">
    <citation type="journal article" date="2021" name="Proc. Natl. Acad. Sci. U.S.A.">
        <title>A Catalog of Tens of Thousands of Viruses from Human Metagenomes Reveals Hidden Associations with Chronic Diseases.</title>
        <authorList>
            <person name="Tisza M.J."/>
            <person name="Buck C.B."/>
        </authorList>
    </citation>
    <scope>NUCLEOTIDE SEQUENCE</scope>
    <source>
        <strain evidence="2">CtqEG8</strain>
    </source>
</reference>
<organism evidence="2">
    <name type="scientific">virus sp. ctqEG8</name>
    <dbReference type="NCBI Taxonomy" id="2827998"/>
    <lineage>
        <taxon>Viruses</taxon>
    </lineage>
</organism>
<feature type="region of interest" description="Disordered" evidence="1">
    <location>
        <begin position="1"/>
        <end position="20"/>
    </location>
</feature>
<proteinExistence type="predicted"/>
<accession>A0A8S5RFM0</accession>
<dbReference type="EMBL" id="BK059100">
    <property type="protein sequence ID" value="DAE29861.1"/>
    <property type="molecule type" value="Genomic_DNA"/>
</dbReference>
<evidence type="ECO:0000256" key="1">
    <source>
        <dbReference type="SAM" id="MobiDB-lite"/>
    </source>
</evidence>
<sequence>MRTKKAEIANQKQIGDEKPIAASTDKITDEVSDEVTSVEDIPKAKGYQVFVRFASRENAENFKFKLKSLGYDNAELSEV</sequence>
<protein>
    <submittedName>
        <fullName evidence="2">Uncharacterized protein</fullName>
    </submittedName>
</protein>
<name>A0A8S5RFM0_9VIRU</name>
<evidence type="ECO:0000313" key="2">
    <source>
        <dbReference type="EMBL" id="DAE29861.1"/>
    </source>
</evidence>